<comment type="subcellular location">
    <subcellularLocation>
        <location evidence="1 8">Endoplasmic reticulum membrane</location>
        <topology evidence="1 8">Multi-pass membrane protein</topology>
    </subcellularLocation>
</comment>
<comment type="caution">
    <text evidence="11">The sequence shown here is derived from an EMBL/GenBank/DDBJ whole genome shotgun (WGS) entry which is preliminary data.</text>
</comment>
<keyword evidence="4 8" id="KW-0812">Transmembrane</keyword>
<dbReference type="EC" id="2.4.1.-" evidence="8"/>
<feature type="transmembrane region" description="Helical" evidence="8">
    <location>
        <begin position="181"/>
        <end position="209"/>
    </location>
</feature>
<keyword evidence="6 8" id="KW-1133">Transmembrane helix</keyword>
<evidence type="ECO:0000256" key="9">
    <source>
        <dbReference type="SAM" id="MobiDB-lite"/>
    </source>
</evidence>
<feature type="transmembrane region" description="Helical" evidence="8">
    <location>
        <begin position="722"/>
        <end position="743"/>
    </location>
</feature>
<evidence type="ECO:0000256" key="3">
    <source>
        <dbReference type="ARBA" id="ARBA00022679"/>
    </source>
</evidence>
<feature type="signal peptide" evidence="10">
    <location>
        <begin position="1"/>
        <end position="16"/>
    </location>
</feature>
<keyword evidence="2 8" id="KW-0328">Glycosyltransferase</keyword>
<keyword evidence="10" id="KW-0732">Signal</keyword>
<evidence type="ECO:0000313" key="11">
    <source>
        <dbReference type="EMBL" id="PRW18326.1"/>
    </source>
</evidence>
<evidence type="ECO:0000256" key="1">
    <source>
        <dbReference type="ARBA" id="ARBA00004477"/>
    </source>
</evidence>
<feature type="transmembrane region" description="Helical" evidence="8">
    <location>
        <begin position="755"/>
        <end position="773"/>
    </location>
</feature>
<accession>A0A2P6TBS3</accession>
<gene>
    <name evidence="11" type="ORF">C2E21_9352</name>
</gene>
<feature type="chain" id="PRO_5015186190" description="Mannosyltransferase" evidence="10">
    <location>
        <begin position="17"/>
        <end position="1366"/>
    </location>
</feature>
<feature type="transmembrane region" description="Helical" evidence="8">
    <location>
        <begin position="371"/>
        <end position="391"/>
    </location>
</feature>
<evidence type="ECO:0000256" key="4">
    <source>
        <dbReference type="ARBA" id="ARBA00022692"/>
    </source>
</evidence>
<evidence type="ECO:0000256" key="8">
    <source>
        <dbReference type="RuleBase" id="RU363075"/>
    </source>
</evidence>
<feature type="region of interest" description="Disordered" evidence="9">
    <location>
        <begin position="997"/>
        <end position="1071"/>
    </location>
</feature>
<dbReference type="OrthoDB" id="416834at2759"/>
<comment type="similarity">
    <text evidence="8">Belongs to the glycosyltransferase 22 family.</text>
</comment>
<protein>
    <recommendedName>
        <fullName evidence="8">Mannosyltransferase</fullName>
        <ecNumber evidence="8">2.4.1.-</ecNumber>
    </recommendedName>
</protein>
<evidence type="ECO:0000313" key="12">
    <source>
        <dbReference type="Proteomes" id="UP000239899"/>
    </source>
</evidence>
<keyword evidence="12" id="KW-1185">Reference proteome</keyword>
<dbReference type="Proteomes" id="UP000239899">
    <property type="component" value="Unassembled WGS sequence"/>
</dbReference>
<dbReference type="PANTHER" id="PTHR22760:SF4">
    <property type="entry name" value="GPI MANNOSYLTRANSFERASE 3"/>
    <property type="match status" value="1"/>
</dbReference>
<dbReference type="STRING" id="3076.A0A2P6TBS3"/>
<evidence type="ECO:0000256" key="10">
    <source>
        <dbReference type="SAM" id="SignalP"/>
    </source>
</evidence>
<dbReference type="PANTHER" id="PTHR22760">
    <property type="entry name" value="GLYCOSYLTRANSFERASE"/>
    <property type="match status" value="1"/>
</dbReference>
<keyword evidence="5 8" id="KW-0256">Endoplasmic reticulum</keyword>
<dbReference type="Pfam" id="PF03901">
    <property type="entry name" value="Glyco_transf_22"/>
    <property type="match status" value="1"/>
</dbReference>
<dbReference type="GO" id="GO:0000026">
    <property type="term" value="F:alpha-1,2-mannosyltransferase activity"/>
    <property type="evidence" value="ECO:0007669"/>
    <property type="project" value="TreeGrafter"/>
</dbReference>
<dbReference type="InterPro" id="IPR005599">
    <property type="entry name" value="GPI_mannosylTrfase"/>
</dbReference>
<feature type="transmembrane region" description="Helical" evidence="8">
    <location>
        <begin position="698"/>
        <end position="716"/>
    </location>
</feature>
<evidence type="ECO:0000256" key="2">
    <source>
        <dbReference type="ARBA" id="ARBA00022676"/>
    </source>
</evidence>
<keyword evidence="7 8" id="KW-0472">Membrane</keyword>
<feature type="compositionally biased region" description="Low complexity" evidence="9">
    <location>
        <begin position="1016"/>
        <end position="1041"/>
    </location>
</feature>
<dbReference type="GO" id="GO:0006506">
    <property type="term" value="P:GPI anchor biosynthetic process"/>
    <property type="evidence" value="ECO:0007669"/>
    <property type="project" value="TreeGrafter"/>
</dbReference>
<name>A0A2P6TBS3_CHLSO</name>
<keyword evidence="3" id="KW-0808">Transferase</keyword>
<dbReference type="GO" id="GO:0005789">
    <property type="term" value="C:endoplasmic reticulum membrane"/>
    <property type="evidence" value="ECO:0007669"/>
    <property type="project" value="UniProtKB-SubCell"/>
</dbReference>
<feature type="transmembrane region" description="Helical" evidence="8">
    <location>
        <begin position="640"/>
        <end position="664"/>
    </location>
</feature>
<feature type="region of interest" description="Disordered" evidence="9">
    <location>
        <begin position="910"/>
        <end position="979"/>
    </location>
</feature>
<feature type="compositionally biased region" description="Low complexity" evidence="9">
    <location>
        <begin position="1059"/>
        <end position="1071"/>
    </location>
</feature>
<feature type="compositionally biased region" description="Low complexity" evidence="9">
    <location>
        <begin position="950"/>
        <end position="961"/>
    </location>
</feature>
<evidence type="ECO:0000256" key="5">
    <source>
        <dbReference type="ARBA" id="ARBA00022824"/>
    </source>
</evidence>
<evidence type="ECO:0000256" key="7">
    <source>
        <dbReference type="ARBA" id="ARBA00023136"/>
    </source>
</evidence>
<sequence length="1366" mass="145660">MRRPLLAALTVRVACALAIATAFAPDEYWQSLEVAHRLVFGYGHLTWEWAAGLRSYAHPLLFAAPYALLRVLRLDSAWALVRLPLLLQALAAAATDAYVAKLAGLLGGPQVAGWCLGCQLASWFNAYTLVRTYSNCLEALGVAAGSYHWLRSSGVVSGSGGSGRARSSKADAAAQRRHQRAWIACAALCVVFRPASALFWVLPAGLALWRQRGRALGLLLLDAISVGGGILAASVLVDRAFYGRWVLVPWEFFRFNLLAGASAQYGGHPWHWNLSQGLPAVAASLVPLLAAGLLQAGPERRQLGLLAGWSLATYSLPAHKEFRFLLPALQLLMPYCGLAAARMWGQGRSAQKVAGGRGSKQRAPTGRGSPWRWGALACIALQLPMAAYFLLVHQRAQVGVMRLIEQAAAADPGSTSVLLLTPCHATPFYSHVHRPIPMRFLDCSPQQHAAATAALNQQEQAWLRLPEACPAATAAGSSGNHSSSAAGMQLSQRQCFEHDPLAYVEAVLHLNAPVQPRLLVGYAPLMARLAGALECWGYALHQRLPNCWVQTDDDSPSELQSACILAKPGNAPPRRHGPHRRPAPLAPVAAATSTQLAPPAFPDAQLPAAPSAGEATAWDVYTWLFLPPVKAGAYVSATCLALGLALDASVIVTLAATAFLVYGYDRGIKDAVRESGSGTRRDEGCTTKRGRFMNRHQLAVRASLAAATIGGATAAAQLPATFVGGLLPILLISLAYAVPCLPGGHSMRTAPGGKTAVACSMWALGCAWLPAVACGQGAEMGGHQLAAMLLHTFLCSATSLFNDIRDLADDQRSGTRSLPVLLGRDATLGLLAGVAALDATLCLALLGQPALLLPNLAIAAHALDFDSGHWKGAVQWGYMAQLVALAAAAALTMDLLVLLDAKWYGHCHQQSEDELDKQPPRLQRGSAGSLSDAAAHEQADVPPPQRRRQQQPAPEQQPVRQLPRLPSPAGQQTADEDGVLGTWAGRQRIFAEHLRQEEQELEPQRPRRPTAAGQHAGSPEAPTAAAEAGSAPEEAALPEASLRQHGNTPVVLAPPPLARPAAAEPSAIPEPTLDAEMNAAWRWRFTRKWQAEQMKQFDAAPEGGGGDDEEEWAAALRLMDATDGLNMQIGRTLSLHTSSMADGSMGLEQSLTLISPMDQSLSQCMLLDMDGSVKESPLRDDTAAATSQLVSVARKAQHLRRQQQEIERQVTERWEAAAGGPEWVAQHLPAVQIDSWSAFAFVLVRLTEPRSQRQKLLVRGRNGTTEQQAFATVEQEAARAAVARRLPGPKVDLLACGRMEWVAPPSNGQRRTLLVRVSRLLPPATKDARLHSAAAASGVVAELTRSSLPSGDFEVATADSFASGSK</sequence>
<organism evidence="11 12">
    <name type="scientific">Chlorella sorokiniana</name>
    <name type="common">Freshwater green alga</name>
    <dbReference type="NCBI Taxonomy" id="3076"/>
    <lineage>
        <taxon>Eukaryota</taxon>
        <taxon>Viridiplantae</taxon>
        <taxon>Chlorophyta</taxon>
        <taxon>core chlorophytes</taxon>
        <taxon>Trebouxiophyceae</taxon>
        <taxon>Chlorellales</taxon>
        <taxon>Chlorellaceae</taxon>
        <taxon>Chlorella clade</taxon>
        <taxon>Chlorella</taxon>
    </lineage>
</organism>
<reference evidence="11 12" key="1">
    <citation type="journal article" date="2018" name="Plant J.">
        <title>Genome sequences of Chlorella sorokiniana UTEX 1602 and Micractinium conductrix SAG 241.80: implications to maltose excretion by a green alga.</title>
        <authorList>
            <person name="Arriola M.B."/>
            <person name="Velmurugan N."/>
            <person name="Zhang Y."/>
            <person name="Plunkett M.H."/>
            <person name="Hondzo H."/>
            <person name="Barney B.M."/>
        </authorList>
    </citation>
    <scope>NUCLEOTIDE SEQUENCE [LARGE SCALE GENOMIC DNA]</scope>
    <source>
        <strain evidence="12">UTEX 1602</strain>
    </source>
</reference>
<evidence type="ECO:0000256" key="6">
    <source>
        <dbReference type="ARBA" id="ARBA00022989"/>
    </source>
</evidence>
<feature type="transmembrane region" description="Helical" evidence="8">
    <location>
        <begin position="216"/>
        <end position="237"/>
    </location>
</feature>
<proteinExistence type="inferred from homology"/>
<dbReference type="EMBL" id="LHPG02000026">
    <property type="protein sequence ID" value="PRW18326.1"/>
    <property type="molecule type" value="Genomic_DNA"/>
</dbReference>